<dbReference type="Gene3D" id="3.40.50.2300">
    <property type="match status" value="1"/>
</dbReference>
<dbReference type="InterPro" id="IPR016032">
    <property type="entry name" value="Sig_transdc_resp-reg_C-effctor"/>
</dbReference>
<feature type="modified residue" description="4-aspartylphosphate" evidence="3">
    <location>
        <position position="58"/>
    </location>
</feature>
<feature type="domain" description="HTH luxR-type" evidence="4">
    <location>
        <begin position="147"/>
        <end position="212"/>
    </location>
</feature>
<dbReference type="Pfam" id="PF00072">
    <property type="entry name" value="Response_reg"/>
    <property type="match status" value="1"/>
</dbReference>
<dbReference type="SMART" id="SM00421">
    <property type="entry name" value="HTH_LUXR"/>
    <property type="match status" value="1"/>
</dbReference>
<dbReference type="Proteomes" id="UP000008850">
    <property type="component" value="Chromosome"/>
</dbReference>
<feature type="domain" description="Response regulatory" evidence="5">
    <location>
        <begin position="7"/>
        <end position="122"/>
    </location>
</feature>
<keyword evidence="1 3" id="KW-0597">Phosphoprotein</keyword>
<dbReference type="RefSeq" id="WP_014130732.1">
    <property type="nucleotide sequence ID" value="NC_016078.1"/>
</dbReference>
<dbReference type="PROSITE" id="PS50110">
    <property type="entry name" value="RESPONSE_REGULATORY"/>
    <property type="match status" value="1"/>
</dbReference>
<sequence>MTDEKVSIAFVDDHPILLEGMKALFVNKEQFSVVALGTSANDARNIVDTHHPQILFMDLSMPGDVFSVMTEIVRKSDFTKIIVFTAFSSVDSAMRALEAGATGFVLKGATFGELFEAVNSVLRGEMYITRLYASQVLSGLRNRSRQEDDHGVDLSVRERQIVAYLLQARTNREIACSLSISEKTVKRYMTNLMLKLHARNRVEVAMRAQKLAQFKSSARAVALS</sequence>
<gene>
    <name evidence="6" type="ordered locus">KKY_1566</name>
</gene>
<dbReference type="KEGG" id="phl:KKY_1566"/>
<dbReference type="CDD" id="cd06170">
    <property type="entry name" value="LuxR_C_like"/>
    <property type="match status" value="1"/>
</dbReference>
<dbReference type="HOGENOM" id="CLU_000445_90_8_5"/>
<dbReference type="InterPro" id="IPR000792">
    <property type="entry name" value="Tscrpt_reg_LuxR_C"/>
</dbReference>
<evidence type="ECO:0000256" key="3">
    <source>
        <dbReference type="PROSITE-ProRule" id="PRU00169"/>
    </source>
</evidence>
<keyword evidence="2" id="KW-0238">DNA-binding</keyword>
<evidence type="ECO:0000259" key="5">
    <source>
        <dbReference type="PROSITE" id="PS50110"/>
    </source>
</evidence>
<reference evidence="6 7" key="1">
    <citation type="journal article" date="2012" name="J. Bacteriol.">
        <title>Complete genome sequence of Pelagibacterium halotolerans B2T.</title>
        <authorList>
            <person name="Huo Y.Y."/>
            <person name="Cheng H."/>
            <person name="Han X.F."/>
            <person name="Jiang X.W."/>
            <person name="Sun C."/>
            <person name="Zhang X.Q."/>
            <person name="Zhu X.F."/>
            <person name="Liu Y.F."/>
            <person name="Li P.F."/>
            <person name="Ni P.X."/>
            <person name="Wu M."/>
        </authorList>
    </citation>
    <scope>NUCLEOTIDE SEQUENCE [LARGE SCALE GENOMIC DNA]</scope>
    <source>
        <strain evidence="7">DSM 22347 / JCM 15775 / CGMCC 1.7692 / B2</strain>
    </source>
</reference>
<proteinExistence type="predicted"/>
<dbReference type="GO" id="GO:0003677">
    <property type="term" value="F:DNA binding"/>
    <property type="evidence" value="ECO:0007669"/>
    <property type="project" value="UniProtKB-KW"/>
</dbReference>
<name>G4RB85_PELHB</name>
<dbReference type="STRING" id="1082931.KKY_1566"/>
<dbReference type="InterPro" id="IPR051015">
    <property type="entry name" value="EvgA-like"/>
</dbReference>
<dbReference type="GO" id="GO:0006355">
    <property type="term" value="P:regulation of DNA-templated transcription"/>
    <property type="evidence" value="ECO:0007669"/>
    <property type="project" value="InterPro"/>
</dbReference>
<dbReference type="SUPFAM" id="SSF52172">
    <property type="entry name" value="CheY-like"/>
    <property type="match status" value="1"/>
</dbReference>
<dbReference type="CDD" id="cd17535">
    <property type="entry name" value="REC_NarL-like"/>
    <property type="match status" value="1"/>
</dbReference>
<dbReference type="SUPFAM" id="SSF46894">
    <property type="entry name" value="C-terminal effector domain of the bipartite response regulators"/>
    <property type="match status" value="1"/>
</dbReference>
<evidence type="ECO:0000259" key="4">
    <source>
        <dbReference type="PROSITE" id="PS50043"/>
    </source>
</evidence>
<accession>G4RB85</accession>
<dbReference type="SMART" id="SM00448">
    <property type="entry name" value="REC"/>
    <property type="match status" value="1"/>
</dbReference>
<dbReference type="EMBL" id="CP003075">
    <property type="protein sequence ID" value="AEQ51583.1"/>
    <property type="molecule type" value="Genomic_DNA"/>
</dbReference>
<evidence type="ECO:0000256" key="1">
    <source>
        <dbReference type="ARBA" id="ARBA00022553"/>
    </source>
</evidence>
<protein>
    <submittedName>
        <fullName evidence="6">Two component transcriptional regulator, LuxR family</fullName>
    </submittedName>
</protein>
<dbReference type="InterPro" id="IPR001789">
    <property type="entry name" value="Sig_transdc_resp-reg_receiver"/>
</dbReference>
<dbReference type="PANTHER" id="PTHR45566">
    <property type="entry name" value="HTH-TYPE TRANSCRIPTIONAL REGULATOR YHJB-RELATED"/>
    <property type="match status" value="1"/>
</dbReference>
<organism evidence="6 7">
    <name type="scientific">Pelagibacterium halotolerans (strain DSM 22347 / JCM 15775 / CGMCC 1.7692 / B2)</name>
    <dbReference type="NCBI Taxonomy" id="1082931"/>
    <lineage>
        <taxon>Bacteria</taxon>
        <taxon>Pseudomonadati</taxon>
        <taxon>Pseudomonadota</taxon>
        <taxon>Alphaproteobacteria</taxon>
        <taxon>Hyphomicrobiales</taxon>
        <taxon>Devosiaceae</taxon>
        <taxon>Pelagibacterium</taxon>
    </lineage>
</organism>
<dbReference type="PROSITE" id="PS50043">
    <property type="entry name" value="HTH_LUXR_2"/>
    <property type="match status" value="1"/>
</dbReference>
<keyword evidence="7" id="KW-1185">Reference proteome</keyword>
<dbReference type="AlphaFoldDB" id="G4RB85"/>
<dbReference type="InterPro" id="IPR011006">
    <property type="entry name" value="CheY-like_superfamily"/>
</dbReference>
<dbReference type="PANTHER" id="PTHR45566:SF2">
    <property type="entry name" value="NARL SUBFAMILY"/>
    <property type="match status" value="1"/>
</dbReference>
<evidence type="ECO:0000313" key="7">
    <source>
        <dbReference type="Proteomes" id="UP000008850"/>
    </source>
</evidence>
<dbReference type="eggNOG" id="COG2197">
    <property type="taxonomic scope" value="Bacteria"/>
</dbReference>
<dbReference type="Pfam" id="PF00196">
    <property type="entry name" value="GerE"/>
    <property type="match status" value="1"/>
</dbReference>
<dbReference type="GO" id="GO:0000160">
    <property type="term" value="P:phosphorelay signal transduction system"/>
    <property type="evidence" value="ECO:0007669"/>
    <property type="project" value="InterPro"/>
</dbReference>
<dbReference type="InterPro" id="IPR058245">
    <property type="entry name" value="NreC/VraR/RcsB-like_REC"/>
</dbReference>
<dbReference type="PRINTS" id="PR00038">
    <property type="entry name" value="HTHLUXR"/>
</dbReference>
<evidence type="ECO:0000256" key="2">
    <source>
        <dbReference type="ARBA" id="ARBA00023125"/>
    </source>
</evidence>
<evidence type="ECO:0000313" key="6">
    <source>
        <dbReference type="EMBL" id="AEQ51583.1"/>
    </source>
</evidence>